<protein>
    <submittedName>
        <fullName evidence="2">Protein CBG27229</fullName>
    </submittedName>
</protein>
<keyword evidence="3" id="KW-1185">Reference proteome</keyword>
<dbReference type="Proteomes" id="UP000008549">
    <property type="component" value="Unassembled WGS sequence"/>
</dbReference>
<dbReference type="AlphaFoldDB" id="B6IFV2"/>
<dbReference type="HOGENOM" id="CLU_3070689_0_0_1"/>
<name>B6IFV2_CAEBR</name>
<dbReference type="InParanoid" id="B6IFV2"/>
<reference evidence="2 3" key="2">
    <citation type="journal article" date="2011" name="PLoS Genet.">
        <title>Caenorhabditis briggsae recombinant inbred line genotypes reveal inter-strain incompatibility and the evolution of recombination.</title>
        <authorList>
            <person name="Ross J.A."/>
            <person name="Koboldt D.C."/>
            <person name="Staisch J.E."/>
            <person name="Chamberlin H.M."/>
            <person name="Gupta B.P."/>
            <person name="Miller R.D."/>
            <person name="Baird S.E."/>
            <person name="Haag E.S."/>
        </authorList>
    </citation>
    <scope>NUCLEOTIDE SEQUENCE [LARGE SCALE GENOMIC DNA]</scope>
    <source>
        <strain evidence="2 3">AF16</strain>
    </source>
</reference>
<evidence type="ECO:0000313" key="3">
    <source>
        <dbReference type="Proteomes" id="UP000008549"/>
    </source>
</evidence>
<dbReference type="GeneID" id="68918685"/>
<dbReference type="RefSeq" id="XP_045098338.1">
    <property type="nucleotide sequence ID" value="XM_045238150.1"/>
</dbReference>
<accession>B6IFV2</accession>
<reference evidence="2 3" key="1">
    <citation type="journal article" date="2003" name="PLoS Biol.">
        <title>The genome sequence of Caenorhabditis briggsae: a platform for comparative genomics.</title>
        <authorList>
            <person name="Stein L.D."/>
            <person name="Bao Z."/>
            <person name="Blasiar D."/>
            <person name="Blumenthal T."/>
            <person name="Brent M.R."/>
            <person name="Chen N."/>
            <person name="Chinwalla A."/>
            <person name="Clarke L."/>
            <person name="Clee C."/>
            <person name="Coghlan A."/>
            <person name="Coulson A."/>
            <person name="D'Eustachio P."/>
            <person name="Fitch D.H."/>
            <person name="Fulton L.A."/>
            <person name="Fulton R.E."/>
            <person name="Griffiths-Jones S."/>
            <person name="Harris T.W."/>
            <person name="Hillier L.W."/>
            <person name="Kamath R."/>
            <person name="Kuwabara P.E."/>
            <person name="Mardis E.R."/>
            <person name="Marra M.A."/>
            <person name="Miner T.L."/>
            <person name="Minx P."/>
            <person name="Mullikin J.C."/>
            <person name="Plumb R.W."/>
            <person name="Rogers J."/>
            <person name="Schein J.E."/>
            <person name="Sohrmann M."/>
            <person name="Spieth J."/>
            <person name="Stajich J.E."/>
            <person name="Wei C."/>
            <person name="Willey D."/>
            <person name="Wilson R.K."/>
            <person name="Durbin R."/>
            <person name="Waterston R.H."/>
        </authorList>
    </citation>
    <scope>NUCLEOTIDE SEQUENCE [LARGE SCALE GENOMIC DNA]</scope>
    <source>
        <strain evidence="2 3">AF16</strain>
    </source>
</reference>
<evidence type="ECO:0000256" key="1">
    <source>
        <dbReference type="SAM" id="MobiDB-lite"/>
    </source>
</evidence>
<organism evidence="2 3">
    <name type="scientific">Caenorhabditis briggsae</name>
    <dbReference type="NCBI Taxonomy" id="6238"/>
    <lineage>
        <taxon>Eukaryota</taxon>
        <taxon>Metazoa</taxon>
        <taxon>Ecdysozoa</taxon>
        <taxon>Nematoda</taxon>
        <taxon>Chromadorea</taxon>
        <taxon>Rhabditida</taxon>
        <taxon>Rhabditina</taxon>
        <taxon>Rhabditomorpha</taxon>
        <taxon>Rhabditoidea</taxon>
        <taxon>Rhabditidae</taxon>
        <taxon>Peloderinae</taxon>
        <taxon>Caenorhabditis</taxon>
    </lineage>
</organism>
<feature type="region of interest" description="Disordered" evidence="1">
    <location>
        <begin position="1"/>
        <end position="27"/>
    </location>
</feature>
<sequence>MIPPKPPSPPPTTPPIPPLSPPPIIPSRIGRAEEKAREAIRAMATLDEHMTEN</sequence>
<gene>
    <name evidence="2" type="ORF">CBG27229</name>
    <name evidence="2" type="ORF">CBG_27229</name>
</gene>
<evidence type="ECO:0000313" key="2">
    <source>
        <dbReference type="EMBL" id="CAR98768.1"/>
    </source>
</evidence>
<proteinExistence type="predicted"/>
<dbReference type="CTD" id="68918685"/>
<dbReference type="KEGG" id="cbr:CBG_27229"/>
<feature type="compositionally biased region" description="Pro residues" evidence="1">
    <location>
        <begin position="1"/>
        <end position="25"/>
    </location>
</feature>
<dbReference type="EMBL" id="HE601135">
    <property type="protein sequence ID" value="CAR98768.1"/>
    <property type="molecule type" value="Genomic_DNA"/>
</dbReference>